<organism evidence="1 2">
    <name type="scientific">Nocardioides terrae</name>
    <dbReference type="NCBI Taxonomy" id="574651"/>
    <lineage>
        <taxon>Bacteria</taxon>
        <taxon>Bacillati</taxon>
        <taxon>Actinomycetota</taxon>
        <taxon>Actinomycetes</taxon>
        <taxon>Propionibacteriales</taxon>
        <taxon>Nocardioidaceae</taxon>
        <taxon>Nocardioides</taxon>
    </lineage>
</organism>
<keyword evidence="2" id="KW-1185">Reference proteome</keyword>
<proteinExistence type="predicted"/>
<gene>
    <name evidence="1" type="ORF">SAMN04487968_11610</name>
</gene>
<dbReference type="RefSeq" id="WP_091126295.1">
    <property type="nucleotide sequence ID" value="NZ_FOLB01000016.1"/>
</dbReference>
<protein>
    <submittedName>
        <fullName evidence="1">Uncharacterized protein</fullName>
    </submittedName>
</protein>
<accession>A0A1I1NBD3</accession>
<dbReference type="EMBL" id="FOLB01000016">
    <property type="protein sequence ID" value="SFC95044.1"/>
    <property type="molecule type" value="Genomic_DNA"/>
</dbReference>
<dbReference type="AlphaFoldDB" id="A0A1I1NBD3"/>
<evidence type="ECO:0000313" key="1">
    <source>
        <dbReference type="EMBL" id="SFC95044.1"/>
    </source>
</evidence>
<evidence type="ECO:0000313" key="2">
    <source>
        <dbReference type="Proteomes" id="UP000198832"/>
    </source>
</evidence>
<sequence>MATATATRARVFKVRGALKVEATDSLGTPVVVISDGCESVVIPAVAVVDLIAQLRRAAVHHDVTLVHPGVGVGA</sequence>
<dbReference type="Proteomes" id="UP000198832">
    <property type="component" value="Unassembled WGS sequence"/>
</dbReference>
<reference evidence="1 2" key="1">
    <citation type="submission" date="2016-10" db="EMBL/GenBank/DDBJ databases">
        <authorList>
            <person name="de Groot N.N."/>
        </authorList>
    </citation>
    <scope>NUCLEOTIDE SEQUENCE [LARGE SCALE GENOMIC DNA]</scope>
    <source>
        <strain evidence="1 2">CGMCC 1.7056</strain>
    </source>
</reference>
<name>A0A1I1NBD3_9ACTN</name>